<evidence type="ECO:0000259" key="8">
    <source>
        <dbReference type="Pfam" id="PF00590"/>
    </source>
</evidence>
<dbReference type="InterPro" id="IPR004551">
    <property type="entry name" value="Dphthn_synthase"/>
</dbReference>
<dbReference type="Gene3D" id="3.30.950.10">
    <property type="entry name" value="Methyltransferase, Cobalt-precorrin-4 Transmethylase, Domain 2"/>
    <property type="match status" value="1"/>
</dbReference>
<dbReference type="HAMAP" id="MF_01084">
    <property type="entry name" value="Diphthine_synth"/>
    <property type="match status" value="1"/>
</dbReference>
<keyword evidence="10" id="KW-1185">Reference proteome</keyword>
<dbReference type="Pfam" id="PF00590">
    <property type="entry name" value="TP_methylase"/>
    <property type="match status" value="1"/>
</dbReference>
<reference evidence="9" key="1">
    <citation type="journal article" date="2005" name="Int. J. Syst. Evol. Microbiol.">
        <title>Methanofollis formosanus sp. nov., isolated from a fish pond.</title>
        <authorList>
            <person name="Wu S.Y."/>
            <person name="Chen S.C."/>
            <person name="Lai M.C."/>
        </authorList>
    </citation>
    <scope>NUCLEOTIDE SEQUENCE</scope>
    <source>
        <strain evidence="9">ML15</strain>
    </source>
</reference>
<dbReference type="SUPFAM" id="SSF53790">
    <property type="entry name" value="Tetrapyrrole methylase"/>
    <property type="match status" value="1"/>
</dbReference>
<comment type="subunit">
    <text evidence="6">Homodimer.</text>
</comment>
<dbReference type="RefSeq" id="WP_220681035.1">
    <property type="nucleotide sequence ID" value="NZ_CP037968.1"/>
</dbReference>
<dbReference type="OrthoDB" id="39139at2157"/>
<evidence type="ECO:0000256" key="5">
    <source>
        <dbReference type="ARBA" id="ARBA00022691"/>
    </source>
</evidence>
<proteinExistence type="inferred from homology"/>
<keyword evidence="4 6" id="KW-0808">Transferase</keyword>
<name>A0A8G1A3F2_9EURY</name>
<dbReference type="PIRSF" id="PIRSF036432">
    <property type="entry name" value="Diphthine_synth"/>
    <property type="match status" value="1"/>
</dbReference>
<keyword evidence="5 6" id="KW-0949">S-adenosyl-L-methionine</keyword>
<evidence type="ECO:0000256" key="1">
    <source>
        <dbReference type="ARBA" id="ARBA00005156"/>
    </source>
</evidence>
<accession>A0A8G1A3F2</accession>
<dbReference type="Gene3D" id="3.40.1010.10">
    <property type="entry name" value="Cobalt-precorrin-4 Transmethylase, Domain 1"/>
    <property type="match status" value="1"/>
</dbReference>
<evidence type="ECO:0000256" key="2">
    <source>
        <dbReference type="ARBA" id="ARBA00006729"/>
    </source>
</evidence>
<gene>
    <name evidence="6" type="primary">dphB</name>
    <name evidence="9" type="ORF">E2N92_09965</name>
</gene>
<dbReference type="GO" id="GO:0017183">
    <property type="term" value="P:protein histidyl modification to diphthamide"/>
    <property type="evidence" value="ECO:0007669"/>
    <property type="project" value="UniProtKB-UniRule"/>
</dbReference>
<dbReference type="AlphaFoldDB" id="A0A8G1A3F2"/>
<dbReference type="UniPathway" id="UPA00559"/>
<evidence type="ECO:0000256" key="7">
    <source>
        <dbReference type="PIRSR" id="PIRSR036432-1"/>
    </source>
</evidence>
<feature type="domain" description="Tetrapyrrole methylase" evidence="8">
    <location>
        <begin position="1"/>
        <end position="217"/>
    </location>
</feature>
<feature type="binding site" evidence="6 7">
    <location>
        <begin position="113"/>
        <end position="114"/>
    </location>
    <ligand>
        <name>S-adenosyl-L-methionine</name>
        <dbReference type="ChEBI" id="CHEBI:59789"/>
    </ligand>
</feature>
<dbReference type="Proteomes" id="UP000826709">
    <property type="component" value="Chromosome"/>
</dbReference>
<dbReference type="PANTHER" id="PTHR10882:SF0">
    <property type="entry name" value="DIPHTHINE METHYL ESTER SYNTHASE"/>
    <property type="match status" value="1"/>
</dbReference>
<dbReference type="InterPro" id="IPR035996">
    <property type="entry name" value="4pyrrol_Methylase_sf"/>
</dbReference>
<comment type="catalytic activity">
    <reaction evidence="6">
        <text>2-[(3S)-amino-3-carboxypropyl]-L-histidyl-[translation elongation factor 2] + 3 S-adenosyl-L-methionine = diphthine-[translation elongation factor 2] + 3 S-adenosyl-L-homocysteine + 3 H(+)</text>
        <dbReference type="Rhea" id="RHEA:36415"/>
        <dbReference type="Rhea" id="RHEA-COMP:9749"/>
        <dbReference type="Rhea" id="RHEA-COMP:10172"/>
        <dbReference type="ChEBI" id="CHEBI:15378"/>
        <dbReference type="ChEBI" id="CHEBI:57856"/>
        <dbReference type="ChEBI" id="CHEBI:59789"/>
        <dbReference type="ChEBI" id="CHEBI:73995"/>
        <dbReference type="ChEBI" id="CHEBI:82696"/>
        <dbReference type="EC" id="2.1.1.98"/>
    </reaction>
</comment>
<keyword evidence="3 6" id="KW-0489">Methyltransferase</keyword>
<dbReference type="EMBL" id="CP037968">
    <property type="protein sequence ID" value="QYZ79728.1"/>
    <property type="molecule type" value="Genomic_DNA"/>
</dbReference>
<sequence>MLTFIGLGLFDENDVSVKGLERIRRADHVFLECYTSVLTGTTIERMEEFFGKEVKTLGRDDVEGHPEDFLGLAKDSDVAFLTAGDPMVSTTHIDLRIRAAGMGVRTEIIHGASIVSAVCGLTGLQNYRFGKSCSLPFPYGKWAPKTPIEVIEHNMAENLHTLVYLDIQPDRYMRVPEAVALLEEMAAERGLSVPVYVGVARAGSAEPMVAAGTAGDLATVDFGGPLHILVVPADLHHMEREYLETFAGL</sequence>
<comment type="function">
    <text evidence="6">S-adenosyl-L-methionine-dependent methyltransferase that catalyzes the trimethylation of the amino group of the modified target histidine residue in translation elongation factor 2 (EF-2), to form an intermediate called diphthine. The three successive methylation reactions represent the second step of diphthamide biosynthesis.</text>
</comment>
<evidence type="ECO:0000256" key="6">
    <source>
        <dbReference type="HAMAP-Rule" id="MF_01084"/>
    </source>
</evidence>
<feature type="binding site" evidence="6 7">
    <location>
        <position position="165"/>
    </location>
    <ligand>
        <name>S-adenosyl-L-methionine</name>
        <dbReference type="ChEBI" id="CHEBI:59789"/>
    </ligand>
</feature>
<organism evidence="9 10">
    <name type="scientific">Methanofollis formosanus</name>
    <dbReference type="NCBI Taxonomy" id="299308"/>
    <lineage>
        <taxon>Archaea</taxon>
        <taxon>Methanobacteriati</taxon>
        <taxon>Methanobacteriota</taxon>
        <taxon>Stenosarchaea group</taxon>
        <taxon>Methanomicrobia</taxon>
        <taxon>Methanomicrobiales</taxon>
        <taxon>Methanomicrobiaceae</taxon>
        <taxon>Methanofollis</taxon>
    </lineage>
</organism>
<evidence type="ECO:0000256" key="3">
    <source>
        <dbReference type="ARBA" id="ARBA00022603"/>
    </source>
</evidence>
<dbReference type="GO" id="GO:0032259">
    <property type="term" value="P:methylation"/>
    <property type="evidence" value="ECO:0007669"/>
    <property type="project" value="UniProtKB-KW"/>
</dbReference>
<dbReference type="InterPro" id="IPR014777">
    <property type="entry name" value="4pyrrole_Mease_sub1"/>
</dbReference>
<dbReference type="PANTHER" id="PTHR10882">
    <property type="entry name" value="DIPHTHINE SYNTHASE"/>
    <property type="match status" value="1"/>
</dbReference>
<evidence type="ECO:0000313" key="9">
    <source>
        <dbReference type="EMBL" id="QYZ79728.1"/>
    </source>
</evidence>
<dbReference type="GO" id="GO:0004164">
    <property type="term" value="F:diphthine synthase activity"/>
    <property type="evidence" value="ECO:0007669"/>
    <property type="project" value="UniProtKB-UniRule"/>
</dbReference>
<dbReference type="InterPro" id="IPR000878">
    <property type="entry name" value="4pyrrol_Mease"/>
</dbReference>
<dbReference type="EC" id="2.1.1.98" evidence="6"/>
<feature type="binding site" evidence="6 7">
    <location>
        <position position="85"/>
    </location>
    <ligand>
        <name>S-adenosyl-L-methionine</name>
        <dbReference type="ChEBI" id="CHEBI:59789"/>
    </ligand>
</feature>
<feature type="binding site" evidence="6 7">
    <location>
        <position position="9"/>
    </location>
    <ligand>
        <name>S-adenosyl-L-methionine</name>
        <dbReference type="ChEBI" id="CHEBI:59789"/>
    </ligand>
</feature>
<dbReference type="KEGG" id="mfk:E2N92_09965"/>
<reference evidence="9" key="2">
    <citation type="submission" date="2019-03" db="EMBL/GenBank/DDBJ databases">
        <authorList>
            <person name="Chen S.-C."/>
            <person name="Wu S.-Y."/>
            <person name="Lai M.-C."/>
        </authorList>
    </citation>
    <scope>NUCLEOTIDE SEQUENCE</scope>
    <source>
        <strain evidence="9">ML15</strain>
    </source>
</reference>
<feature type="binding site" evidence="6 7">
    <location>
        <position position="202"/>
    </location>
    <ligand>
        <name>S-adenosyl-L-methionine</name>
        <dbReference type="ChEBI" id="CHEBI:59789"/>
    </ligand>
</feature>
<protein>
    <recommendedName>
        <fullName evidence="6">Diphthine synthase</fullName>
        <ecNumber evidence="6">2.1.1.98</ecNumber>
    </recommendedName>
    <alternativeName>
        <fullName evidence="6">Diphthamide biosynthesis methyltransferase</fullName>
    </alternativeName>
</protein>
<dbReference type="CDD" id="cd11647">
    <property type="entry name" value="DHP5_DphB"/>
    <property type="match status" value="1"/>
</dbReference>
<comment type="similarity">
    <text evidence="2 6">Belongs to the diphthine synthase family.</text>
</comment>
<feature type="binding site" evidence="6 7">
    <location>
        <position position="88"/>
    </location>
    <ligand>
        <name>S-adenosyl-L-methionine</name>
        <dbReference type="ChEBI" id="CHEBI:59789"/>
    </ligand>
</feature>
<dbReference type="NCBIfam" id="TIGR00522">
    <property type="entry name" value="dph5"/>
    <property type="match status" value="1"/>
</dbReference>
<feature type="binding site" evidence="6 7">
    <location>
        <position position="227"/>
    </location>
    <ligand>
        <name>S-adenosyl-L-methionine</name>
        <dbReference type="ChEBI" id="CHEBI:59789"/>
    </ligand>
</feature>
<evidence type="ECO:0000313" key="10">
    <source>
        <dbReference type="Proteomes" id="UP000826709"/>
    </source>
</evidence>
<dbReference type="InterPro" id="IPR014776">
    <property type="entry name" value="4pyrrole_Mease_sub2"/>
</dbReference>
<evidence type="ECO:0000256" key="4">
    <source>
        <dbReference type="ARBA" id="ARBA00022679"/>
    </source>
</evidence>
<comment type="pathway">
    <text evidence="1 6">Protein modification; peptidyl-diphthamide biosynthesis.</text>
</comment>